<feature type="transmembrane region" description="Helical" evidence="6">
    <location>
        <begin position="114"/>
        <end position="136"/>
    </location>
</feature>
<evidence type="ECO:0000313" key="7">
    <source>
        <dbReference type="EMBL" id="CUU40102.1"/>
    </source>
</evidence>
<dbReference type="GO" id="GO:0005886">
    <property type="term" value="C:plasma membrane"/>
    <property type="evidence" value="ECO:0007669"/>
    <property type="project" value="UniProtKB-SubCell"/>
</dbReference>
<dbReference type="Proteomes" id="UP000064525">
    <property type="component" value="Chromosome I"/>
</dbReference>
<evidence type="ECO:0000256" key="4">
    <source>
        <dbReference type="ARBA" id="ARBA00022989"/>
    </source>
</evidence>
<feature type="transmembrane region" description="Helical" evidence="6">
    <location>
        <begin position="73"/>
        <end position="93"/>
    </location>
</feature>
<keyword evidence="4 6" id="KW-1133">Transmembrane helix</keyword>
<dbReference type="PANTHER" id="PTHR30086">
    <property type="entry name" value="ARGININE EXPORTER PROTEIN ARGO"/>
    <property type="match status" value="1"/>
</dbReference>
<dbReference type="Pfam" id="PF01810">
    <property type="entry name" value="LysE"/>
    <property type="match status" value="1"/>
</dbReference>
<feature type="transmembrane region" description="Helical" evidence="6">
    <location>
        <begin position="41"/>
        <end position="61"/>
    </location>
</feature>
<reference evidence="7" key="2">
    <citation type="submission" date="2015-11" db="EMBL/GenBank/DDBJ databases">
        <authorList>
            <person name="Zhang Y."/>
            <person name="Guo Z."/>
        </authorList>
    </citation>
    <scope>NUCLEOTIDE SEQUENCE</scope>
    <source>
        <strain evidence="7">1</strain>
    </source>
</reference>
<dbReference type="RefSeq" id="WP_034327716.1">
    <property type="nucleotide sequence ID" value="NZ_CALCDF010000015.1"/>
</dbReference>
<dbReference type="KEGG" id="hty:BN2458_PEG1217"/>
<evidence type="ECO:0000256" key="6">
    <source>
        <dbReference type="SAM" id="Phobius"/>
    </source>
</evidence>
<dbReference type="EMBL" id="JRPF02000004">
    <property type="protein sequence ID" value="TLD78638.1"/>
    <property type="molecule type" value="Genomic_DNA"/>
</dbReference>
<keyword evidence="2" id="KW-1003">Cell membrane</keyword>
<dbReference type="PANTHER" id="PTHR30086:SF20">
    <property type="entry name" value="ARGININE EXPORTER PROTEIN ARGO-RELATED"/>
    <property type="match status" value="1"/>
</dbReference>
<feature type="transmembrane region" description="Helical" evidence="6">
    <location>
        <begin position="6"/>
        <end position="29"/>
    </location>
</feature>
<dbReference type="STRING" id="76936.BN2458_PEG1217"/>
<evidence type="ECO:0000256" key="3">
    <source>
        <dbReference type="ARBA" id="ARBA00022692"/>
    </source>
</evidence>
<reference evidence="10" key="3">
    <citation type="submission" date="2015-11" db="EMBL/GenBank/DDBJ databases">
        <authorList>
            <person name="Anvar S.Y."/>
        </authorList>
    </citation>
    <scope>NUCLEOTIDE SEQUENCE [LARGE SCALE GENOMIC DNA]</scope>
</reference>
<dbReference type="GeneID" id="78151417"/>
<evidence type="ECO:0000313" key="10">
    <source>
        <dbReference type="Proteomes" id="UP000064525"/>
    </source>
</evidence>
<name>A0A099UFK2_9HELI</name>
<dbReference type="AlphaFoldDB" id="A0A099UFK2"/>
<gene>
    <name evidence="7" type="ORF">BN2458_PEG1217</name>
    <name evidence="8" type="ORF">LS75_004825</name>
</gene>
<reference evidence="8 9" key="1">
    <citation type="journal article" date="2014" name="Genome Announc.">
        <title>Draft genome sequences of eight enterohepatic helicobacter species isolated from both laboratory and wild rodents.</title>
        <authorList>
            <person name="Sheh A."/>
            <person name="Shen Z."/>
            <person name="Fox J.G."/>
        </authorList>
    </citation>
    <scope>NUCLEOTIDE SEQUENCE [LARGE SCALE GENOMIC DNA]</scope>
    <source>
        <strain evidence="8 9">MIT 98-6810</strain>
    </source>
</reference>
<protein>
    <submittedName>
        <fullName evidence="8">LysE family translocator</fullName>
    </submittedName>
    <submittedName>
        <fullName evidence="7">Putative transport protein</fullName>
    </submittedName>
</protein>
<evidence type="ECO:0000313" key="8">
    <source>
        <dbReference type="EMBL" id="TLD78638.1"/>
    </source>
</evidence>
<dbReference type="InterPro" id="IPR001123">
    <property type="entry name" value="LeuE-type"/>
</dbReference>
<feature type="transmembrane region" description="Helical" evidence="6">
    <location>
        <begin position="142"/>
        <end position="164"/>
    </location>
</feature>
<feature type="transmembrane region" description="Helical" evidence="6">
    <location>
        <begin position="176"/>
        <end position="194"/>
    </location>
</feature>
<evidence type="ECO:0000313" key="9">
    <source>
        <dbReference type="Proteomes" id="UP000029925"/>
    </source>
</evidence>
<dbReference type="GO" id="GO:0015171">
    <property type="term" value="F:amino acid transmembrane transporter activity"/>
    <property type="evidence" value="ECO:0007669"/>
    <property type="project" value="TreeGrafter"/>
</dbReference>
<organism evidence="7 10">
    <name type="scientific">Helicobacter typhlonius</name>
    <dbReference type="NCBI Taxonomy" id="76936"/>
    <lineage>
        <taxon>Bacteria</taxon>
        <taxon>Pseudomonadati</taxon>
        <taxon>Campylobacterota</taxon>
        <taxon>Epsilonproteobacteria</taxon>
        <taxon>Campylobacterales</taxon>
        <taxon>Helicobacteraceae</taxon>
        <taxon>Helicobacter</taxon>
    </lineage>
</organism>
<accession>A0A099UFK2</accession>
<evidence type="ECO:0000256" key="2">
    <source>
        <dbReference type="ARBA" id="ARBA00022475"/>
    </source>
</evidence>
<evidence type="ECO:0000256" key="1">
    <source>
        <dbReference type="ARBA" id="ARBA00004651"/>
    </source>
</evidence>
<keyword evidence="9" id="KW-1185">Reference proteome</keyword>
<keyword evidence="5 6" id="KW-0472">Membrane</keyword>
<proteinExistence type="predicted"/>
<dbReference type="EMBL" id="LN907858">
    <property type="protein sequence ID" value="CUU40102.1"/>
    <property type="molecule type" value="Genomic_DNA"/>
</dbReference>
<dbReference type="PATRIC" id="fig|76936.10.peg.1188"/>
<comment type="subcellular location">
    <subcellularLocation>
        <location evidence="1">Cell membrane</location>
        <topology evidence="1">Multi-pass membrane protein</topology>
    </subcellularLocation>
</comment>
<keyword evidence="3 6" id="KW-0812">Transmembrane</keyword>
<dbReference type="Proteomes" id="UP000029925">
    <property type="component" value="Unassembled WGS sequence"/>
</dbReference>
<sequence>MDINEKIILLCLMGFFGAITPGPDILLTLKTTLRFGVGQGFKVLLGIASGWCLYLTLIYAGLSHWLNTPIAQLILSIIGGSYLLYLGFIILTMKAQNYDLSISQEERKEGYIQGLIINLSNPKAILFFVFLVTPFIDEGMELGFIALWCSLFAAFVCIIICASVARSHINTRAFVIIDRICGVLFVCFAWLLYFEFGELCVEITKAAF</sequence>
<evidence type="ECO:0000256" key="5">
    <source>
        <dbReference type="ARBA" id="ARBA00023136"/>
    </source>
</evidence>
<dbReference type="OrthoDB" id="5340182at2"/>